<evidence type="ECO:0000256" key="2">
    <source>
        <dbReference type="HAMAP-Rule" id="MF_00758"/>
    </source>
</evidence>
<dbReference type="SUPFAM" id="SSF143456">
    <property type="entry name" value="VC0467-like"/>
    <property type="match status" value="1"/>
</dbReference>
<dbReference type="PANTHER" id="PTHR30327:SF1">
    <property type="entry name" value="UPF0301 PROTEIN YQGE"/>
    <property type="match status" value="1"/>
</dbReference>
<dbReference type="InterPro" id="IPR003774">
    <property type="entry name" value="AlgH-like"/>
</dbReference>
<dbReference type="Gene3D" id="3.40.1740.10">
    <property type="entry name" value="VC0467-like"/>
    <property type="match status" value="1"/>
</dbReference>
<dbReference type="AlphaFoldDB" id="A0A261VXM2"/>
<gene>
    <name evidence="3" type="ORF">CAL24_02585</name>
</gene>
<organism evidence="3 4">
    <name type="scientific">Bordetella genomosp. 2</name>
    <dbReference type="NCBI Taxonomy" id="1983456"/>
    <lineage>
        <taxon>Bacteria</taxon>
        <taxon>Pseudomonadati</taxon>
        <taxon>Pseudomonadota</taxon>
        <taxon>Betaproteobacteria</taxon>
        <taxon>Burkholderiales</taxon>
        <taxon>Alcaligenaceae</taxon>
        <taxon>Bordetella</taxon>
    </lineage>
</organism>
<evidence type="ECO:0000256" key="1">
    <source>
        <dbReference type="ARBA" id="ARBA00009600"/>
    </source>
</evidence>
<proteinExistence type="inferred from homology"/>
<dbReference type="NCBIfam" id="NF001266">
    <property type="entry name" value="PRK00228.1-1"/>
    <property type="match status" value="1"/>
</dbReference>
<dbReference type="NCBIfam" id="NF001267">
    <property type="entry name" value="PRK00228.1-2"/>
    <property type="match status" value="1"/>
</dbReference>
<comment type="similarity">
    <text evidence="1 2">Belongs to the UPF0301 (AlgH) family.</text>
</comment>
<dbReference type="RefSeq" id="WP_028354936.1">
    <property type="nucleotide sequence ID" value="NZ_NEVT01000003.1"/>
</dbReference>
<dbReference type="Proteomes" id="UP000215633">
    <property type="component" value="Unassembled WGS sequence"/>
</dbReference>
<protein>
    <recommendedName>
        <fullName evidence="2">UPF0301 protein CAL24_02585</fullName>
    </recommendedName>
</protein>
<evidence type="ECO:0000313" key="3">
    <source>
        <dbReference type="EMBL" id="OZI78856.1"/>
    </source>
</evidence>
<name>A0A261VXM2_9BORD</name>
<dbReference type="EMBL" id="NEVT01000003">
    <property type="protein sequence ID" value="OZI78856.1"/>
    <property type="molecule type" value="Genomic_DNA"/>
</dbReference>
<dbReference type="GO" id="GO:0005829">
    <property type="term" value="C:cytosol"/>
    <property type="evidence" value="ECO:0007669"/>
    <property type="project" value="TreeGrafter"/>
</dbReference>
<sequence length="204" mass="21558">MKDENHDTHDDDADGGNADAPATDFSNQFLIAMPHMVEGSLAGSVIYVCEHTTRGALGLVINRPTDLTLASLFERIDLKLEIRPAKDEPVFFGGPVQTDRGFVLHAPAGDYSSSIKLGDLALTTSRDVLQAVADGNGPARMLVTLGYAGWGAGQLESEMAQNAWLSVGADADIIFDVPPEERYPAALKLLGIDPVMLSGGAGHA</sequence>
<evidence type="ECO:0000313" key="4">
    <source>
        <dbReference type="Proteomes" id="UP000215633"/>
    </source>
</evidence>
<dbReference type="PANTHER" id="PTHR30327">
    <property type="entry name" value="UNCHARACTERIZED PROTEIN YQGE"/>
    <property type="match status" value="1"/>
</dbReference>
<accession>A0A261VXM2</accession>
<dbReference type="HAMAP" id="MF_00758">
    <property type="entry name" value="UPF0301"/>
    <property type="match status" value="1"/>
</dbReference>
<reference evidence="4" key="1">
    <citation type="submission" date="2017-05" db="EMBL/GenBank/DDBJ databases">
        <title>Complete and WGS of Bordetella genogroups.</title>
        <authorList>
            <person name="Spilker T."/>
            <person name="Lipuma J."/>
        </authorList>
    </citation>
    <scope>NUCLEOTIDE SEQUENCE [LARGE SCALE GENOMIC DNA]</scope>
    <source>
        <strain evidence="4">AU8256</strain>
    </source>
</reference>
<keyword evidence="4" id="KW-1185">Reference proteome</keyword>
<comment type="caution">
    <text evidence="3">The sequence shown here is derived from an EMBL/GenBank/DDBJ whole genome shotgun (WGS) entry which is preliminary data.</text>
</comment>
<dbReference type="Pfam" id="PF02622">
    <property type="entry name" value="DUF179"/>
    <property type="match status" value="1"/>
</dbReference>